<keyword evidence="2 5" id="KW-0645">Protease</keyword>
<evidence type="ECO:0000256" key="6">
    <source>
        <dbReference type="SAM" id="Coils"/>
    </source>
</evidence>
<protein>
    <submittedName>
        <fullName evidence="8">Tail-specific protease</fullName>
        <ecNumber evidence="8">3.4.21.102</ecNumber>
    </submittedName>
</protein>
<dbReference type="Pfam" id="PF17804">
    <property type="entry name" value="TSP_NTD"/>
    <property type="match status" value="1"/>
</dbReference>
<keyword evidence="6" id="KW-0175">Coiled coil</keyword>
<dbReference type="EC" id="3.4.21.102" evidence="8"/>
<evidence type="ECO:0000256" key="3">
    <source>
        <dbReference type="ARBA" id="ARBA00022801"/>
    </source>
</evidence>
<evidence type="ECO:0000313" key="8">
    <source>
        <dbReference type="EMBL" id="QEG00982.1"/>
    </source>
</evidence>
<evidence type="ECO:0000256" key="1">
    <source>
        <dbReference type="ARBA" id="ARBA00009179"/>
    </source>
</evidence>
<dbReference type="SMART" id="SM00228">
    <property type="entry name" value="PDZ"/>
    <property type="match status" value="1"/>
</dbReference>
<dbReference type="Proteomes" id="UP000321353">
    <property type="component" value="Chromosome"/>
</dbReference>
<accession>A0A5B9MI45</accession>
<organism evidence="8 9">
    <name type="scientific">Stieleria maiorica</name>
    <dbReference type="NCBI Taxonomy" id="2795974"/>
    <lineage>
        <taxon>Bacteria</taxon>
        <taxon>Pseudomonadati</taxon>
        <taxon>Planctomycetota</taxon>
        <taxon>Planctomycetia</taxon>
        <taxon>Pirellulales</taxon>
        <taxon>Pirellulaceae</taxon>
        <taxon>Stieleria</taxon>
    </lineage>
</organism>
<evidence type="ECO:0000256" key="2">
    <source>
        <dbReference type="ARBA" id="ARBA00022670"/>
    </source>
</evidence>
<dbReference type="NCBIfam" id="TIGR00225">
    <property type="entry name" value="prc"/>
    <property type="match status" value="1"/>
</dbReference>
<proteinExistence type="inferred from homology"/>
<dbReference type="InterPro" id="IPR029045">
    <property type="entry name" value="ClpP/crotonase-like_dom_sf"/>
</dbReference>
<dbReference type="InterPro" id="IPR036034">
    <property type="entry name" value="PDZ_sf"/>
</dbReference>
<dbReference type="PANTHER" id="PTHR32060:SF22">
    <property type="entry name" value="CARBOXYL-TERMINAL-PROCESSING PEPTIDASE 3, CHLOROPLASTIC"/>
    <property type="match status" value="1"/>
</dbReference>
<dbReference type="InterPro" id="IPR005151">
    <property type="entry name" value="Tail-specific_protease"/>
</dbReference>
<sequence>MEVVPPGNTAFFTPHHSLPENRTNHMDRCFTMRTIVTAAVLACLACAGPIETTWSQPATAVLPAADQPAVATPAQATAQDRRIAKLIASLIPKFHISSAELDDTISERALDLYLDRFDPLKLYFYQSDIDEFSRQRHQIDDMVKAGDLSLAYTIFNRFTQRVDERVAVALELLDSEFDFGKDEYIIVDADTAEYAKNPEEATERWRRQIKYALLDLRDDDTEGAEARDLLRRRYTRYARRFKSYSNDDLLEAYLTSVTSAFDPHSTYMSPSTLDDFNISMGLKLQGIGAALREKDGNTVVMQIIPGGAADKDQRLKPDDVIVSVGQGDEGPMVDIVEMPLQDVVSMIRGNAGTVVRLGVKVGGKGKVETYKITRAKVELEQSAARGKILDHTMPDGSVRKIGFINLPSFYMDMQAARENRTDFRSSTRDVRNILMDFKSKGVEGVVIDLSRNGGGSLTEAINLTGLFINRGPVVQVKDSRGQIQQYNDEEIGTVWSGPLVVLTSKFSASASEIFAGAIKDYNRGIIVGDPATHGKGTVQTLMDLGERLFLTQRQNYGALKVTLQQFYLPDGESTQRGGVAADIVLPSLTQKMDVAEGDLKYALEEDRINGARHDIYNLVPSDLLTELRQNSEQRVKSDEEFVDLMRRIELFVKQKEEKTVPLEENAFMQRRDELDAQKEEEKEELEQETDKEVFRDTFYNREVINIAGDYIEGLRREKLVRAN</sequence>
<dbReference type="Pfam" id="PF11818">
    <property type="entry name" value="DUF3340"/>
    <property type="match status" value="1"/>
</dbReference>
<dbReference type="GO" id="GO:0004252">
    <property type="term" value="F:serine-type endopeptidase activity"/>
    <property type="evidence" value="ECO:0007669"/>
    <property type="project" value="UniProtKB-EC"/>
</dbReference>
<dbReference type="SUPFAM" id="SSF50156">
    <property type="entry name" value="PDZ domain-like"/>
    <property type="match status" value="1"/>
</dbReference>
<dbReference type="CDD" id="cd06782">
    <property type="entry name" value="cpPDZ_CPP-like"/>
    <property type="match status" value="1"/>
</dbReference>
<name>A0A5B9MI45_9BACT</name>
<dbReference type="AlphaFoldDB" id="A0A5B9MI45"/>
<dbReference type="GO" id="GO:0007165">
    <property type="term" value="P:signal transduction"/>
    <property type="evidence" value="ECO:0007669"/>
    <property type="project" value="TreeGrafter"/>
</dbReference>
<evidence type="ECO:0000259" key="7">
    <source>
        <dbReference type="PROSITE" id="PS50106"/>
    </source>
</evidence>
<dbReference type="FunFam" id="3.90.226.10:FF:000090">
    <property type="entry name" value="Tail-specific protease"/>
    <property type="match status" value="1"/>
</dbReference>
<dbReference type="SUPFAM" id="SSF52096">
    <property type="entry name" value="ClpP/crotonase"/>
    <property type="match status" value="1"/>
</dbReference>
<dbReference type="GO" id="GO:0006508">
    <property type="term" value="P:proteolysis"/>
    <property type="evidence" value="ECO:0007669"/>
    <property type="project" value="UniProtKB-KW"/>
</dbReference>
<dbReference type="InterPro" id="IPR001478">
    <property type="entry name" value="PDZ"/>
</dbReference>
<keyword evidence="3 5" id="KW-0378">Hydrolase</keyword>
<dbReference type="EMBL" id="CP036264">
    <property type="protein sequence ID" value="QEG00982.1"/>
    <property type="molecule type" value="Genomic_DNA"/>
</dbReference>
<dbReference type="SMART" id="SM00245">
    <property type="entry name" value="TSPc"/>
    <property type="match status" value="1"/>
</dbReference>
<dbReference type="GO" id="GO:0030288">
    <property type="term" value="C:outer membrane-bounded periplasmic space"/>
    <property type="evidence" value="ECO:0007669"/>
    <property type="project" value="TreeGrafter"/>
</dbReference>
<keyword evidence="4 5" id="KW-0720">Serine protease</keyword>
<evidence type="ECO:0000256" key="4">
    <source>
        <dbReference type="ARBA" id="ARBA00022825"/>
    </source>
</evidence>
<reference evidence="8 9" key="1">
    <citation type="submission" date="2019-02" db="EMBL/GenBank/DDBJ databases">
        <title>Planctomycetal bacteria perform biofilm scaping via a novel small molecule.</title>
        <authorList>
            <person name="Jeske O."/>
            <person name="Boedeker C."/>
            <person name="Wiegand S."/>
            <person name="Breitling P."/>
            <person name="Kallscheuer N."/>
            <person name="Jogler M."/>
            <person name="Rohde M."/>
            <person name="Petersen J."/>
            <person name="Medema M.H."/>
            <person name="Surup F."/>
            <person name="Jogler C."/>
        </authorList>
    </citation>
    <scope>NUCLEOTIDE SEQUENCE [LARGE SCALE GENOMIC DNA]</scope>
    <source>
        <strain evidence="8 9">Mal15</strain>
    </source>
</reference>
<evidence type="ECO:0000256" key="5">
    <source>
        <dbReference type="RuleBase" id="RU004404"/>
    </source>
</evidence>
<dbReference type="InterPro" id="IPR040573">
    <property type="entry name" value="TSP_N"/>
</dbReference>
<dbReference type="KEGG" id="smam:Mal15_50580"/>
<gene>
    <name evidence="8" type="primary">prc</name>
    <name evidence="8" type="ORF">Mal15_50580</name>
</gene>
<dbReference type="Gene3D" id="3.90.226.10">
    <property type="entry name" value="2-enoyl-CoA Hydratase, Chain A, domain 1"/>
    <property type="match status" value="1"/>
</dbReference>
<dbReference type="InterPro" id="IPR004447">
    <property type="entry name" value="Peptidase_S41A"/>
</dbReference>
<dbReference type="PANTHER" id="PTHR32060">
    <property type="entry name" value="TAIL-SPECIFIC PROTEASE"/>
    <property type="match status" value="1"/>
</dbReference>
<dbReference type="CDD" id="cd07560">
    <property type="entry name" value="Peptidase_S41_CPP"/>
    <property type="match status" value="1"/>
</dbReference>
<dbReference type="Pfam" id="PF00595">
    <property type="entry name" value="PDZ"/>
    <property type="match status" value="1"/>
</dbReference>
<dbReference type="PROSITE" id="PS50106">
    <property type="entry name" value="PDZ"/>
    <property type="match status" value="1"/>
</dbReference>
<dbReference type="InterPro" id="IPR020992">
    <property type="entry name" value="Tail_Prtase_C"/>
</dbReference>
<feature type="domain" description="PDZ" evidence="7">
    <location>
        <begin position="280"/>
        <end position="354"/>
    </location>
</feature>
<evidence type="ECO:0000313" key="9">
    <source>
        <dbReference type="Proteomes" id="UP000321353"/>
    </source>
</evidence>
<feature type="coiled-coil region" evidence="6">
    <location>
        <begin position="664"/>
        <end position="691"/>
    </location>
</feature>
<dbReference type="Pfam" id="PF03572">
    <property type="entry name" value="Peptidase_S41"/>
    <property type="match status" value="1"/>
</dbReference>
<dbReference type="Gene3D" id="2.30.42.10">
    <property type="match status" value="1"/>
</dbReference>
<keyword evidence="9" id="KW-1185">Reference proteome</keyword>
<comment type="similarity">
    <text evidence="1 5">Belongs to the peptidase S41A family.</text>
</comment>